<evidence type="ECO:0000256" key="2">
    <source>
        <dbReference type="ARBA" id="ARBA00022525"/>
    </source>
</evidence>
<evidence type="ECO:0000256" key="1">
    <source>
        <dbReference type="ARBA" id="ARBA00004613"/>
    </source>
</evidence>
<comment type="subcellular location">
    <subcellularLocation>
        <location evidence="1">Secreted</location>
    </subcellularLocation>
</comment>
<feature type="chain" id="PRO_5040288512" description="Single domain-containing protein" evidence="3">
    <location>
        <begin position="21"/>
        <end position="104"/>
    </location>
</feature>
<dbReference type="EMBL" id="WJQU01000003">
    <property type="protein sequence ID" value="KAJ6637317.1"/>
    <property type="molecule type" value="Genomic_DNA"/>
</dbReference>
<keyword evidence="2" id="KW-0964">Secreted</keyword>
<dbReference type="Pfam" id="PF15430">
    <property type="entry name" value="SVWC"/>
    <property type="match status" value="1"/>
</dbReference>
<feature type="signal peptide" evidence="3">
    <location>
        <begin position="1"/>
        <end position="20"/>
    </location>
</feature>
<comment type="caution">
    <text evidence="5">The sequence shown here is derived from an EMBL/GenBank/DDBJ whole genome shotgun (WGS) entry which is preliminary data.</text>
</comment>
<evidence type="ECO:0000313" key="5">
    <source>
        <dbReference type="EMBL" id="KAJ6637317.1"/>
    </source>
</evidence>
<dbReference type="InterPro" id="IPR029277">
    <property type="entry name" value="SVWC_dom"/>
</dbReference>
<dbReference type="AlphaFoldDB" id="A0A9Q0MVL5"/>
<dbReference type="InterPro" id="IPR053308">
    <property type="entry name" value="Vago-like"/>
</dbReference>
<dbReference type="SMART" id="SM01318">
    <property type="entry name" value="SVWC"/>
    <property type="match status" value="1"/>
</dbReference>
<proteinExistence type="predicted"/>
<dbReference type="OrthoDB" id="6761907at2759"/>
<organism evidence="5 6">
    <name type="scientific">Pseudolycoriella hygida</name>
    <dbReference type="NCBI Taxonomy" id="35572"/>
    <lineage>
        <taxon>Eukaryota</taxon>
        <taxon>Metazoa</taxon>
        <taxon>Ecdysozoa</taxon>
        <taxon>Arthropoda</taxon>
        <taxon>Hexapoda</taxon>
        <taxon>Insecta</taxon>
        <taxon>Pterygota</taxon>
        <taxon>Neoptera</taxon>
        <taxon>Endopterygota</taxon>
        <taxon>Diptera</taxon>
        <taxon>Nematocera</taxon>
        <taxon>Sciaroidea</taxon>
        <taxon>Sciaridae</taxon>
        <taxon>Pseudolycoriella</taxon>
    </lineage>
</organism>
<dbReference type="GO" id="GO:0005576">
    <property type="term" value="C:extracellular region"/>
    <property type="evidence" value="ECO:0007669"/>
    <property type="project" value="UniProtKB-SubCell"/>
</dbReference>
<keyword evidence="3" id="KW-0732">Signal</keyword>
<protein>
    <recommendedName>
        <fullName evidence="4">Single domain-containing protein</fullName>
    </recommendedName>
</protein>
<evidence type="ECO:0000259" key="4">
    <source>
        <dbReference type="SMART" id="SM01318"/>
    </source>
</evidence>
<dbReference type="PANTHER" id="PTHR39957:SF1">
    <property type="entry name" value="AT09846P1-RELATED"/>
    <property type="match status" value="1"/>
</dbReference>
<reference evidence="5" key="1">
    <citation type="submission" date="2022-07" db="EMBL/GenBank/DDBJ databases">
        <authorList>
            <person name="Trinca V."/>
            <person name="Uliana J.V.C."/>
            <person name="Torres T.T."/>
            <person name="Ward R.J."/>
            <person name="Monesi N."/>
        </authorList>
    </citation>
    <scope>NUCLEOTIDE SEQUENCE</scope>
    <source>
        <strain evidence="5">HSMRA1968</strain>
        <tissue evidence="5">Whole embryos</tissue>
    </source>
</reference>
<sequence length="104" mass="11969">MKTCFVLCVLSALVYTEVWAATMQVLHSEHKDYPNKCYVEMEKKAYPPGEHHPEGKCYEILCHNDYSYTVNTCGVVIAQPGYHNEIDYTQPYPDCCVNIVKDKD</sequence>
<name>A0A9Q0MVL5_9DIPT</name>
<dbReference type="Proteomes" id="UP001151699">
    <property type="component" value="Chromosome X"/>
</dbReference>
<keyword evidence="6" id="KW-1185">Reference proteome</keyword>
<evidence type="ECO:0000313" key="6">
    <source>
        <dbReference type="Proteomes" id="UP001151699"/>
    </source>
</evidence>
<evidence type="ECO:0000256" key="3">
    <source>
        <dbReference type="SAM" id="SignalP"/>
    </source>
</evidence>
<dbReference type="PANTHER" id="PTHR39957">
    <property type="entry name" value="AT09846P1-RELATED"/>
    <property type="match status" value="1"/>
</dbReference>
<accession>A0A9Q0MVL5</accession>
<feature type="domain" description="Single" evidence="4">
    <location>
        <begin position="37"/>
        <end position="102"/>
    </location>
</feature>
<gene>
    <name evidence="5" type="ORF">Bhyg_10047</name>
</gene>